<dbReference type="Gene3D" id="1.25.40.20">
    <property type="entry name" value="Ankyrin repeat-containing domain"/>
    <property type="match status" value="3"/>
</dbReference>
<dbReference type="STRING" id="568069.A0A1J1IVL0"/>
<evidence type="ECO:0000256" key="1">
    <source>
        <dbReference type="ARBA" id="ARBA00022737"/>
    </source>
</evidence>
<name>A0A1J1IVL0_9DIPT</name>
<sequence>MHQVSVIKPKRNSLHELPNDFYRHCNNGNVKHVRDAIMNNVNIYQTFSDMKLTPLLFALHTKKEHLVNMLLDVYERDLEVLKDTNFNRAFMAYESDLSDEFYACCVERFSSEADIEPVLVKVNNQELPKCFYFRKQLQNKDDSCLRVLRDLEQKNGLCDLNWRFIWPFHPDDYKHGESYLQLAAYFGMINVSKRLLTNKTVDKHMKRLNLLPLHYAINSKRIEVVKAFIEYYNNEFVDDKSFLWHAVTSRNSEIYEFIVGEMLKIGNYSLKEIYAINFDVPIVSNVKLVEDVYELTMKATGNRNFMFQAVEHFVELLTSLIGRTNKKVLKFFIDNSCKLNIIEDYGNRLLHYAIRCCQSNFECFKYLLECEPKIDPNAFHGGSNAFMCCLAGANFNFQVSCGMSLFDALTKHCAINDVNVVDTGGISLIMYAASFCEDLTLIKKLIDMGADCKKVSNDGRTIFHFATSNQKNEEIFPFLLEQGIDPKIVDIKGDKAITLAARNRNNIAFQFLLQFETDDELNEKFGREKQTLLHITSQGYDGLNLELLLDRNLCFDAIDNNGNHFFHKILRLRIIFDESNVRKSNLLMSTLQKMKARKIPIKVNMKNNDEESLFSLAVLHGLDEVVKFFLENYYDEIDFKIINKRKQNLTHKMCRSHIVVRFDELLLKYPILQEVMNEQMVSHIRDIDGLTPLDFMIPSHTGIFKSCIAKFLIKFVDMKNLQKFFYLFVKDLKLIERISEYSPKFFEDFEEQERFLEALIASSDDEITFNFVVHRISMEKVLSNWKGGKNILHLLAEKNNKELIDSLLKRLNSDQLNALATQIDGHGKTPKDLLNDDNKMMFEKCF</sequence>
<dbReference type="PROSITE" id="PS50297">
    <property type="entry name" value="ANK_REP_REGION"/>
    <property type="match status" value="1"/>
</dbReference>
<accession>A0A1J1IVL0</accession>
<reference evidence="4 5" key="1">
    <citation type="submission" date="2015-04" db="EMBL/GenBank/DDBJ databases">
        <authorList>
            <person name="Syromyatnikov M.Y."/>
            <person name="Popov V.N."/>
        </authorList>
    </citation>
    <scope>NUCLEOTIDE SEQUENCE [LARGE SCALE GENOMIC DNA]</scope>
</reference>
<dbReference type="InterPro" id="IPR036770">
    <property type="entry name" value="Ankyrin_rpt-contain_sf"/>
</dbReference>
<protein>
    <submittedName>
        <fullName evidence="4">CLUMA_CG016960, isoform A</fullName>
    </submittedName>
</protein>
<evidence type="ECO:0000256" key="3">
    <source>
        <dbReference type="PROSITE-ProRule" id="PRU00023"/>
    </source>
</evidence>
<dbReference type="Pfam" id="PF12796">
    <property type="entry name" value="Ank_2"/>
    <property type="match status" value="2"/>
</dbReference>
<dbReference type="PROSITE" id="PS50088">
    <property type="entry name" value="ANK_REPEAT"/>
    <property type="match status" value="1"/>
</dbReference>
<keyword evidence="5" id="KW-1185">Reference proteome</keyword>
<feature type="repeat" description="ANK" evidence="3">
    <location>
        <begin position="458"/>
        <end position="491"/>
    </location>
</feature>
<gene>
    <name evidence="4" type="ORF">CLUMA_CG016960</name>
</gene>
<dbReference type="SMART" id="SM00248">
    <property type="entry name" value="ANK"/>
    <property type="match status" value="11"/>
</dbReference>
<dbReference type="InterPro" id="IPR002110">
    <property type="entry name" value="Ankyrin_rpt"/>
</dbReference>
<dbReference type="PANTHER" id="PTHR24198">
    <property type="entry name" value="ANKYRIN REPEAT AND PROTEIN KINASE DOMAIN-CONTAINING PROTEIN"/>
    <property type="match status" value="1"/>
</dbReference>
<evidence type="ECO:0000313" key="4">
    <source>
        <dbReference type="EMBL" id="CRL03746.1"/>
    </source>
</evidence>
<organism evidence="4 5">
    <name type="scientific">Clunio marinus</name>
    <dbReference type="NCBI Taxonomy" id="568069"/>
    <lineage>
        <taxon>Eukaryota</taxon>
        <taxon>Metazoa</taxon>
        <taxon>Ecdysozoa</taxon>
        <taxon>Arthropoda</taxon>
        <taxon>Hexapoda</taxon>
        <taxon>Insecta</taxon>
        <taxon>Pterygota</taxon>
        <taxon>Neoptera</taxon>
        <taxon>Endopterygota</taxon>
        <taxon>Diptera</taxon>
        <taxon>Nematocera</taxon>
        <taxon>Chironomoidea</taxon>
        <taxon>Chironomidae</taxon>
        <taxon>Clunio</taxon>
    </lineage>
</organism>
<dbReference type="OrthoDB" id="20727at2759"/>
<keyword evidence="1" id="KW-0677">Repeat</keyword>
<evidence type="ECO:0000313" key="5">
    <source>
        <dbReference type="Proteomes" id="UP000183832"/>
    </source>
</evidence>
<dbReference type="EMBL" id="CVRI01000059">
    <property type="protein sequence ID" value="CRL03746.1"/>
    <property type="molecule type" value="Genomic_DNA"/>
</dbReference>
<dbReference type="PANTHER" id="PTHR24198:SF165">
    <property type="entry name" value="ANKYRIN REPEAT-CONTAINING PROTEIN-RELATED"/>
    <property type="match status" value="1"/>
</dbReference>
<dbReference type="Proteomes" id="UP000183832">
    <property type="component" value="Unassembled WGS sequence"/>
</dbReference>
<dbReference type="AlphaFoldDB" id="A0A1J1IVL0"/>
<proteinExistence type="predicted"/>
<keyword evidence="2 3" id="KW-0040">ANK repeat</keyword>
<evidence type="ECO:0000256" key="2">
    <source>
        <dbReference type="ARBA" id="ARBA00023043"/>
    </source>
</evidence>
<dbReference type="SUPFAM" id="SSF48403">
    <property type="entry name" value="Ankyrin repeat"/>
    <property type="match status" value="3"/>
</dbReference>